<feature type="transmembrane region" description="Helical" evidence="2">
    <location>
        <begin position="527"/>
        <end position="550"/>
    </location>
</feature>
<feature type="signal peptide" evidence="3">
    <location>
        <begin position="1"/>
        <end position="33"/>
    </location>
</feature>
<dbReference type="AlphaFoldDB" id="A0A0M9FV10"/>
<feature type="compositionally biased region" description="Low complexity" evidence="1">
    <location>
        <begin position="602"/>
        <end position="611"/>
    </location>
</feature>
<feature type="compositionally biased region" description="Gly residues" evidence="1">
    <location>
        <begin position="580"/>
        <end position="601"/>
    </location>
</feature>
<keyword evidence="3" id="KW-0732">Signal</keyword>
<evidence type="ECO:0008006" key="6">
    <source>
        <dbReference type="Google" id="ProtNLM"/>
    </source>
</evidence>
<feature type="chain" id="PRO_5007418401" description="Membrane-associated protein" evidence="3">
    <location>
        <begin position="34"/>
        <end position="690"/>
    </location>
</feature>
<keyword evidence="2" id="KW-0472">Membrane</keyword>
<dbReference type="GeneID" id="26907790"/>
<evidence type="ECO:0000256" key="3">
    <source>
        <dbReference type="SAM" id="SignalP"/>
    </source>
</evidence>
<evidence type="ECO:0000313" key="4">
    <source>
        <dbReference type="EMBL" id="KPA76650.1"/>
    </source>
</evidence>
<accession>A0A0M9FV10</accession>
<keyword evidence="2" id="KW-0812">Transmembrane</keyword>
<dbReference type="EMBL" id="LGTL01000019">
    <property type="protein sequence ID" value="KPA76651.1"/>
    <property type="molecule type" value="Genomic_DNA"/>
</dbReference>
<evidence type="ECO:0000256" key="1">
    <source>
        <dbReference type="SAM" id="MobiDB-lite"/>
    </source>
</evidence>
<dbReference type="Proteomes" id="UP000037923">
    <property type="component" value="Unassembled WGS sequence"/>
</dbReference>
<sequence length="690" mass="71458">MGILAHAKRRATAEVFLAALLSLLLVASLSASAAPTKESHLHCSPTETEPYGSINCVINVRDGFQEPTMSFNPAQFTVVARASNNAAVVTTSEMARGTDITTVVFSLTASTGTDLFIRVFLQDTTTAGTGTAVAEIRGSGITVSILSWPASFMGALTCNATSTGLSLRGSTLCRAPLYDNNNAASVLHSSDVIFSEANVLGSFSFVSGTRELVFLFTAPASTPVVVSTFTVKVRIRGQDIAKNPNSVQSTQLPLLYPQMMALAAYTGVRCATETRPITCSVTASDAQGPVAFNASQFCIQVERLMDGSSSSGGTPYKYWMDTTHTLALTVRRSDTRPWVGVLQWEPKVKDSIFEARLRVQTSVDGTAIAGSGSGSGSCLNSKAADVAGSPFPFVNGVLPNSQSVTLRGCRTSVIASGNTTVCFIDLANNVAGDSAYYIVSTTHRHSSVSNFTYVDNDALCQCRSLWFTYHAPTSLTARVDDCVNVTVYTDFARTPASVVTAMNVPYRLNVFPVASGPGHDTSPGSSAAAIVVVGILFYGGVLGVGTYLIVRRSRKAARIRLERVLKARNAAAEMAKRGSSGSGGNAGAGGDGAGGVDGLGGAPALSPPAGATDVTRTPAGVPAGAAQGEGALSRSSSSAVVHSAPLSASAHGRSAPDVDGTMSSRNAAPPPTAVVSNAAVMQERFHSDSD</sequence>
<dbReference type="VEuPathDB" id="TriTrypDB:LpyrH10_19_0560"/>
<comment type="caution">
    <text evidence="4">The sequence shown here is derived from an EMBL/GenBank/DDBJ whole genome shotgun (WGS) entry which is preliminary data.</text>
</comment>
<keyword evidence="5" id="KW-1185">Reference proteome</keyword>
<proteinExistence type="predicted"/>
<protein>
    <recommendedName>
        <fullName evidence="6">Membrane-associated protein</fullName>
    </recommendedName>
</protein>
<evidence type="ECO:0000256" key="2">
    <source>
        <dbReference type="SAM" id="Phobius"/>
    </source>
</evidence>
<dbReference type="EMBL" id="LGTL01000019">
    <property type="protein sequence ID" value="KPA76650.1"/>
    <property type="molecule type" value="Genomic_DNA"/>
</dbReference>
<organism evidence="4 5">
    <name type="scientific">Leptomonas pyrrhocoris</name>
    <name type="common">Firebug parasite</name>
    <dbReference type="NCBI Taxonomy" id="157538"/>
    <lineage>
        <taxon>Eukaryota</taxon>
        <taxon>Discoba</taxon>
        <taxon>Euglenozoa</taxon>
        <taxon>Kinetoplastea</taxon>
        <taxon>Metakinetoplastina</taxon>
        <taxon>Trypanosomatida</taxon>
        <taxon>Trypanosomatidae</taxon>
        <taxon>Leishmaniinae</taxon>
        <taxon>Leptomonas</taxon>
    </lineage>
</organism>
<reference evidence="4 5" key="1">
    <citation type="submission" date="2015-07" db="EMBL/GenBank/DDBJ databases">
        <title>High-quality genome of monoxenous trypanosomatid Leptomonas pyrrhocoris.</title>
        <authorList>
            <person name="Flegontov P."/>
            <person name="Butenko A."/>
            <person name="Firsov S."/>
            <person name="Vlcek C."/>
            <person name="Logacheva M.D."/>
            <person name="Field M."/>
            <person name="Filatov D."/>
            <person name="Flegontova O."/>
            <person name="Gerasimov E."/>
            <person name="Jackson A.P."/>
            <person name="Kelly S."/>
            <person name="Opperdoes F."/>
            <person name="O'Reilly A."/>
            <person name="Votypka J."/>
            <person name="Yurchenko V."/>
            <person name="Lukes J."/>
        </authorList>
    </citation>
    <scope>NUCLEOTIDE SEQUENCE [LARGE SCALE GENOMIC DNA]</scope>
    <source>
        <strain evidence="4">H10</strain>
    </source>
</reference>
<evidence type="ECO:0000313" key="5">
    <source>
        <dbReference type="Proteomes" id="UP000037923"/>
    </source>
</evidence>
<dbReference type="CDD" id="cd12087">
    <property type="entry name" value="TM_EGFR-like"/>
    <property type="match status" value="1"/>
</dbReference>
<name>A0A0M9FV10_LEPPY</name>
<dbReference type="OrthoDB" id="271875at2759"/>
<dbReference type="RefSeq" id="XP_015655089.1">
    <property type="nucleotide sequence ID" value="XM_015806167.1"/>
</dbReference>
<dbReference type="OMA" id="FNATHFR"/>
<feature type="compositionally biased region" description="Low complexity" evidence="1">
    <location>
        <begin position="631"/>
        <end position="651"/>
    </location>
</feature>
<gene>
    <name evidence="4" type="ORF">ABB37_07505</name>
</gene>
<keyword evidence="2" id="KW-1133">Transmembrane helix</keyword>
<feature type="region of interest" description="Disordered" evidence="1">
    <location>
        <begin position="573"/>
        <end position="673"/>
    </location>
</feature>
<dbReference type="RefSeq" id="XP_015655090.1">
    <property type="nucleotide sequence ID" value="XM_015806168.1"/>
</dbReference>